<dbReference type="RefSeq" id="WP_031966621.1">
    <property type="nucleotide sequence ID" value="NZ_CAKNBW010000001.1"/>
</dbReference>
<dbReference type="EMBL" id="LN997846">
    <property type="protein sequence ID" value="CUW33897.1"/>
    <property type="molecule type" value="Genomic_DNA"/>
</dbReference>
<name>A0A505MEY7_ACIBA</name>
<reference evidence="3 5" key="2">
    <citation type="journal article" date="2017" name="Ann. Clin. Microbiol. Antimicrob.">
        <title>New eight genes identified at the clinical multidrug-resistant Acinetobacter baumannii DMS06669 strain in a Vietnam hospital.</title>
        <authorList>
            <person name="Si-Tuan N."/>
            <person name="Ngoc H.M."/>
            <person name="Hang P.T.T."/>
            <person name="Nguyen C."/>
            <person name="Van P.H."/>
            <person name="Huong N.T."/>
        </authorList>
    </citation>
    <scope>NUCLEOTIDE SEQUENCE [LARGE SCALE GENOMIC DNA]</scope>
    <source>
        <strain evidence="3 5">DMS06669</strain>
    </source>
</reference>
<proteinExistence type="predicted"/>
<evidence type="ECO:0000313" key="2">
    <source>
        <dbReference type="EMBL" id="CUW33897.1"/>
    </source>
</evidence>
<gene>
    <name evidence="2" type="ORF">ABR2091_0475</name>
    <name evidence="3" type="ORF">GSE42_02230</name>
</gene>
<protein>
    <submittedName>
        <fullName evidence="3">DUF839 domain-containing protein</fullName>
    </submittedName>
    <submittedName>
        <fullName evidence="2">Tat (Twin-arginine translocation) pathway signal sequence domain protein</fullName>
    </submittedName>
</protein>
<evidence type="ECO:0000313" key="5">
    <source>
        <dbReference type="Proteomes" id="UP000480763"/>
    </source>
</evidence>
<feature type="region of interest" description="Disordered" evidence="1">
    <location>
        <begin position="55"/>
        <end position="81"/>
    </location>
</feature>
<evidence type="ECO:0000256" key="1">
    <source>
        <dbReference type="SAM" id="MobiDB-lite"/>
    </source>
</evidence>
<feature type="region of interest" description="Disordered" evidence="1">
    <location>
        <begin position="686"/>
        <end position="730"/>
    </location>
</feature>
<reference evidence="3" key="3">
    <citation type="submission" date="2019-12" db="EMBL/GenBank/DDBJ databases">
        <authorList>
            <person name="Nguyen S.-T."/>
        </authorList>
    </citation>
    <scope>NUCLEOTIDE SEQUENCE</scope>
    <source>
        <strain evidence="3">DMS06669</strain>
    </source>
</reference>
<dbReference type="Pfam" id="PF05787">
    <property type="entry name" value="PhoX"/>
    <property type="match status" value="1"/>
</dbReference>
<evidence type="ECO:0000313" key="3">
    <source>
        <dbReference type="EMBL" id="MYM76754.1"/>
    </source>
</evidence>
<sequence length="730" mass="80036">MTELTPYHEDQELDNNTSDNIHFRDILEQHISRRSLITKAASGAVALTLASTLTGCNDNDDDSGSNNGGTTPVDPNKKPEKLTFTPVAKNLNDIVTVPEGYEANVIYALGDSINPRVGDWDDNNIPSGPSFQFRSGDCHDGMHYFGLNTSTNRFDETVSAQGLLVMNHEYINQTFLHPKGPTKVDGRRPEDEVIRETNAHGVSVVHIKKDPTTQKVEIVKNSIFNRRITASTVMEFAGAAAGSSLLATRFSPAGRQTRGTHNNCGNGYTPWGTYLTTEENFIGYFARSTTDDTLRTPEEIIALKRYGLKAGSSSRYGWETAIGQVESQDLYDRWNADVKAAQATQDYRNGPNTFGWMVEIDPFDGRQNPVKRTSLGRFAHEDSACRAVVGQPLAFYMGDDSRGEYIYKFVSTAVWDTKDINGGYTAGDKYMNAGKLYVAKFNNDGSGQWVELAYGKNGLNESNTTYPFKSQADVVTFARLAADSVGATKMDRPEWCTVNPVNGEIYVTLTNNSNRGKDYATDAANPRNYTDLYAGTKEQKGNVNGHIIRFKETDDKTTAETFKWDIYLFGAEAAMASNINLSGLTDNNDFSSPDGMWFDPRGVLWIETDDGAYTDVTNCMMLAALPGQIGDGGTATTSNGQQTITGAKVTDATLRRFLVGPKQCEITGIAMTPDYKAIFINVQHPGEDSPSYAKPESNWPATQKDPSNKTARPRSATVVITRKDGGVIAG</sequence>
<dbReference type="Proteomes" id="UP000066661">
    <property type="component" value="Chromosome I"/>
</dbReference>
<evidence type="ECO:0000313" key="4">
    <source>
        <dbReference type="Proteomes" id="UP000066661"/>
    </source>
</evidence>
<dbReference type="PANTHER" id="PTHR35399">
    <property type="entry name" value="SLR8030 PROTEIN"/>
    <property type="match status" value="1"/>
</dbReference>
<accession>A0A505MEY7</accession>
<dbReference type="EMBL" id="WWCH01000001">
    <property type="protein sequence ID" value="MYM76754.1"/>
    <property type="molecule type" value="Genomic_DNA"/>
</dbReference>
<feature type="compositionally biased region" description="Basic and acidic residues" evidence="1">
    <location>
        <begin position="721"/>
        <end position="730"/>
    </location>
</feature>
<dbReference type="InterPro" id="IPR008557">
    <property type="entry name" value="PhoX"/>
</dbReference>
<reference evidence="2 4" key="1">
    <citation type="submission" date="2015-12" db="EMBL/GenBank/DDBJ databases">
        <authorList>
            <person name="Wibberg D."/>
        </authorList>
    </citation>
    <scope>NUCLEOTIDE SEQUENCE [LARGE SCALE GENOMIC DNA]</scope>
    <source>
        <strain evidence="2">R2091</strain>
    </source>
</reference>
<dbReference type="PANTHER" id="PTHR35399:SF2">
    <property type="entry name" value="DUF839 DOMAIN-CONTAINING PROTEIN"/>
    <property type="match status" value="1"/>
</dbReference>
<dbReference type="Proteomes" id="UP000480763">
    <property type="component" value="Unassembled WGS sequence"/>
</dbReference>
<dbReference type="AlphaFoldDB" id="A0A505MEY7"/>
<dbReference type="SUPFAM" id="SSF101898">
    <property type="entry name" value="NHL repeat"/>
    <property type="match status" value="1"/>
</dbReference>
<feature type="compositionally biased region" description="Polar residues" evidence="1">
    <location>
        <begin position="699"/>
        <end position="710"/>
    </location>
</feature>
<organism evidence="3 5">
    <name type="scientific">Acinetobacter baumannii</name>
    <dbReference type="NCBI Taxonomy" id="470"/>
    <lineage>
        <taxon>Bacteria</taxon>
        <taxon>Pseudomonadati</taxon>
        <taxon>Pseudomonadota</taxon>
        <taxon>Gammaproteobacteria</taxon>
        <taxon>Moraxellales</taxon>
        <taxon>Moraxellaceae</taxon>
        <taxon>Acinetobacter</taxon>
        <taxon>Acinetobacter calcoaceticus/baumannii complex</taxon>
    </lineage>
</organism>